<evidence type="ECO:0000313" key="5">
    <source>
        <dbReference type="Proteomes" id="UP000440578"/>
    </source>
</evidence>
<feature type="compositionally biased region" description="Polar residues" evidence="2">
    <location>
        <begin position="450"/>
        <end position="463"/>
    </location>
</feature>
<dbReference type="FunFam" id="3.40.50.1820:FF:000004">
    <property type="entry name" value="Protein FAM135A isoform a"/>
    <property type="match status" value="1"/>
</dbReference>
<dbReference type="OrthoDB" id="273452at2759"/>
<feature type="domain" description="DUF676" evidence="3">
    <location>
        <begin position="933"/>
        <end position="1120"/>
    </location>
</feature>
<dbReference type="SUPFAM" id="SSF53474">
    <property type="entry name" value="alpha/beta-Hydrolases"/>
    <property type="match status" value="1"/>
</dbReference>
<evidence type="ECO:0000256" key="1">
    <source>
        <dbReference type="ARBA" id="ARBA00007949"/>
    </source>
</evidence>
<feature type="compositionally biased region" description="Basic and acidic residues" evidence="2">
    <location>
        <begin position="845"/>
        <end position="856"/>
    </location>
</feature>
<feature type="compositionally biased region" description="Low complexity" evidence="2">
    <location>
        <begin position="603"/>
        <end position="613"/>
    </location>
</feature>
<dbReference type="PANTHER" id="PTHR12482">
    <property type="entry name" value="LIPASE ROG1-RELATED-RELATED"/>
    <property type="match status" value="1"/>
</dbReference>
<reference evidence="4 5" key="1">
    <citation type="submission" date="2019-07" db="EMBL/GenBank/DDBJ databases">
        <title>Draft genome assembly of a fouling barnacle, Amphibalanus amphitrite (Darwin, 1854): The first reference genome for Thecostraca.</title>
        <authorList>
            <person name="Kim W."/>
        </authorList>
    </citation>
    <scope>NUCLEOTIDE SEQUENCE [LARGE SCALE GENOMIC DNA]</scope>
    <source>
        <strain evidence="4">SNU_AA5</strain>
        <tissue evidence="4">Soma without cirri and trophi</tissue>
    </source>
</reference>
<gene>
    <name evidence="4" type="primary">Fam135b_1</name>
    <name evidence="4" type="ORF">FJT64_007900</name>
</gene>
<keyword evidence="5" id="KW-1185">Reference proteome</keyword>
<feature type="compositionally biased region" description="Low complexity" evidence="2">
    <location>
        <begin position="575"/>
        <end position="587"/>
    </location>
</feature>
<dbReference type="AlphaFoldDB" id="A0A6A4VWZ4"/>
<feature type="compositionally biased region" description="Pro residues" evidence="2">
    <location>
        <begin position="391"/>
        <end position="402"/>
    </location>
</feature>
<protein>
    <submittedName>
        <fullName evidence="4">Protein FAM135B</fullName>
    </submittedName>
</protein>
<dbReference type="EMBL" id="VIIS01001688">
    <property type="protein sequence ID" value="KAF0294428.1"/>
    <property type="molecule type" value="Genomic_DNA"/>
</dbReference>
<dbReference type="Gene3D" id="3.40.50.1820">
    <property type="entry name" value="alpha/beta hydrolase"/>
    <property type="match status" value="1"/>
</dbReference>
<feature type="region of interest" description="Disordered" evidence="2">
    <location>
        <begin position="550"/>
        <end position="722"/>
    </location>
</feature>
<proteinExistence type="inferred from homology"/>
<feature type="compositionally biased region" description="Polar residues" evidence="2">
    <location>
        <begin position="685"/>
        <end position="695"/>
    </location>
</feature>
<evidence type="ECO:0000256" key="2">
    <source>
        <dbReference type="SAM" id="MobiDB-lite"/>
    </source>
</evidence>
<dbReference type="InterPro" id="IPR044294">
    <property type="entry name" value="Lipase-like"/>
</dbReference>
<feature type="region of interest" description="Disordered" evidence="2">
    <location>
        <begin position="752"/>
        <end position="856"/>
    </location>
</feature>
<feature type="region of interest" description="Disordered" evidence="2">
    <location>
        <begin position="435"/>
        <end position="509"/>
    </location>
</feature>
<comment type="similarity">
    <text evidence="1">Belongs to the FAM135 family.</text>
</comment>
<dbReference type="Pfam" id="PF05057">
    <property type="entry name" value="DUF676"/>
    <property type="match status" value="1"/>
</dbReference>
<organism evidence="4 5">
    <name type="scientific">Amphibalanus amphitrite</name>
    <name type="common">Striped barnacle</name>
    <name type="synonym">Balanus amphitrite</name>
    <dbReference type="NCBI Taxonomy" id="1232801"/>
    <lineage>
        <taxon>Eukaryota</taxon>
        <taxon>Metazoa</taxon>
        <taxon>Ecdysozoa</taxon>
        <taxon>Arthropoda</taxon>
        <taxon>Crustacea</taxon>
        <taxon>Multicrustacea</taxon>
        <taxon>Cirripedia</taxon>
        <taxon>Thoracica</taxon>
        <taxon>Thoracicalcarea</taxon>
        <taxon>Balanomorpha</taxon>
        <taxon>Balanoidea</taxon>
        <taxon>Balanidae</taxon>
        <taxon>Amphibalaninae</taxon>
        <taxon>Amphibalanus</taxon>
    </lineage>
</organism>
<accession>A0A6A4VWZ4</accession>
<feature type="region of interest" description="Disordered" evidence="2">
    <location>
        <begin position="326"/>
        <end position="416"/>
    </location>
</feature>
<name>A0A6A4VWZ4_AMPAM</name>
<evidence type="ECO:0000259" key="3">
    <source>
        <dbReference type="Pfam" id="PF05057"/>
    </source>
</evidence>
<dbReference type="Proteomes" id="UP000440578">
    <property type="component" value="Unassembled WGS sequence"/>
</dbReference>
<dbReference type="InterPro" id="IPR007751">
    <property type="entry name" value="DUF676_lipase-like"/>
</dbReference>
<evidence type="ECO:0000313" key="4">
    <source>
        <dbReference type="EMBL" id="KAF0294428.1"/>
    </source>
</evidence>
<comment type="caution">
    <text evidence="4">The sequence shown here is derived from an EMBL/GenBank/DDBJ whole genome shotgun (WGS) entry which is preliminary data.</text>
</comment>
<dbReference type="PANTHER" id="PTHR12482:SF5">
    <property type="entry name" value="DUF676 DOMAIN-CONTAINING PROTEIN"/>
    <property type="match status" value="1"/>
</dbReference>
<dbReference type="InterPro" id="IPR029058">
    <property type="entry name" value="AB_hydrolase_fold"/>
</dbReference>
<feature type="compositionally biased region" description="Basic and acidic residues" evidence="2">
    <location>
        <begin position="765"/>
        <end position="775"/>
    </location>
</feature>
<sequence length="1170" mass="125542">MARVLVAVHQPYIERPNNGLTPSCTPRPKPWYSSPKASGPRGQPAFSTMETVIFGPQAGCSPSSRLSHARSVHRSVCSLLLASYESLQSQLAVVNRLMPAWQRLPTAATDCRHRLDKLSETAKSAGGEEDLMAVANSDIAQLCAELILLWQQFMELACRREQVRRSLARQHHTLRVKRFAEAFFTMDNPRSAATGCFDNAPQRYMAVTEAVRRSPYLQSLPPLPVECAELDGDPASTPVIYEDQYQHVSEFVRRRRQVGRTTQVANDPRAITAALVEELRTASTLPAAEPRSSQRGQSIEVLQRVPPTGAASPAVADAARFVSLNGLTLDEPGTPPPPLPRVDEARKGDRPAGDGRAARRPAAEAATSTSSPPRPPAEPTRRPPVTGGCSAPPPPRRAPPPAGDEAATVGVASPEPKHFLKEKLKNSIRLELRLPVGQRQPRPAGGAVSPESSVTVCSESDTSLVVRPRAGSTGSARASPRPAADDASLRHSHSSLSIPEATRAAAGRRRARGSLPDLAAPALTSLEVGLFGAAGSALLQVQRGRIVAKRWTPEAGGGPDPAELTEPTDTDAAVSSQLSEPSSSGSSADGDTVPAEGNVPQPAADATDAALTLSGSESEATDTLAAPCSESSSHAPPPRPPLTNGAGRPPRGTGLKARLARLGRPPASVLPPRQFRDPPPAGSTGAESLSKSASLQFRPKSNRGGSQSARSSGEFEGDSVYGSLSDIDTASCAGKQKRLSLRMLSGAQSIGSLMARKESRKKRRSVQEAEDRYRVSSEQPPPACTVLEMFSDGFGTRLEDEDEPETTSSVTTSLDLRRGLPPVGAGRSSVAGPARPPPGQPAGRGDPRASREGRDGREVSCDCYSALDGGDAALRQRLVAAVGERTFHFITAKEQFKDQLKGRFPGVLYSDYMGVVTSLPYFLIPDEYRLFSSSGLHLVVCVHGLDGNAADLRLVRTYLEIGLPGANLEFIMSERNQGDTFSDFDTLTDRLAEEISYHIEAFHLAPQRISFVGHSLGNIIIRNVLTRPQLAPHLDKLHTFLSLSAPHLGTLYNNSGLVNMGMWFMQKLKKSGSLLQLSMKDAVDVRQTFLYRLAMRSQLHRFRHVLLTGSSQDKYVPIHSSRIDLCKAAIRDHTATGAAYREMVTSIIQPIVERPGRLAAAVRRAPRAGQ</sequence>
<feature type="region of interest" description="Disordered" evidence="2">
    <location>
        <begin position="17"/>
        <end position="44"/>
    </location>
</feature>
<feature type="compositionally biased region" description="Basic and acidic residues" evidence="2">
    <location>
        <begin position="341"/>
        <end position="357"/>
    </location>
</feature>